<dbReference type="InterPro" id="IPR045275">
    <property type="entry name" value="MscS_archaea/bacteria_type"/>
</dbReference>
<proteinExistence type="inferred from homology"/>
<feature type="transmembrane region" description="Helical" evidence="1">
    <location>
        <begin position="80"/>
        <end position="101"/>
    </location>
</feature>
<keyword evidence="3" id="KW-1185">Reference proteome</keyword>
<comment type="caution">
    <text evidence="1">Lacks conserved residue(s) required for the propagation of feature annotation.</text>
</comment>
<comment type="subcellular location">
    <subcellularLocation>
        <location evidence="1">Cell inner membrane</location>
        <topology evidence="1">Multi-pass membrane protein</topology>
    </subcellularLocation>
</comment>
<keyword evidence="1" id="KW-0813">Transport</keyword>
<comment type="function">
    <text evidence="1">Mechanosensitive channel that participates in the regulation of osmotic pressure changes within the cell, opening in response to stretch forces in the membrane lipid bilayer, without the need for other proteins. Contributes to normal resistance to hypoosmotic shock. Forms an ion channel of 1.0 nanosiemens conductance with a slight preference for anions.</text>
</comment>
<reference evidence="2 3" key="1">
    <citation type="submission" date="2015-08" db="EMBL/GenBank/DDBJ databases">
        <title>Complete genome sequence of Sulfurifustis variabilis.</title>
        <authorList>
            <person name="Miura A."/>
            <person name="Kojima H."/>
            <person name="Fukui M."/>
        </authorList>
    </citation>
    <scope>NUCLEOTIDE SEQUENCE [LARGE SCALE GENOMIC DNA]</scope>
    <source>
        <strain evidence="3">skN76</strain>
    </source>
</reference>
<dbReference type="RefSeq" id="WP_096460610.1">
    <property type="nucleotide sequence ID" value="NZ_AP014936.1"/>
</dbReference>
<dbReference type="Gene3D" id="1.10.287.1260">
    <property type="match status" value="2"/>
</dbReference>
<keyword evidence="1" id="KW-0407">Ion channel</keyword>
<keyword evidence="1" id="KW-1003">Cell membrane</keyword>
<feature type="transmembrane region" description="Helical" evidence="1">
    <location>
        <begin position="20"/>
        <end position="39"/>
    </location>
</feature>
<sequence length="228" mass="24834">MDQVSMALEPLRAFLAQLGAFLPKLLLAIIILVAGWLLAKFVRVLVEKALRFVNFNVLAERAGIDGFLQQGGVRTDTTGLLALLVYWLVILGALIVAFNSLGLEHVTVLLGRIVMFLPQVFVAVLILAFGAYFARFVGQAVTTYCRNVGVEDAELLGRLAQYAIVVFVALIVLDQLGIGGEILRQSFLIVLTGVVLALALAFGLGGQKWAAELLERWWPRKSAIKKGD</sequence>
<protein>
    <recommendedName>
        <fullName evidence="1">Small-conductance mechanosensitive channel</fullName>
    </recommendedName>
</protein>
<accession>A0A1B4V3C4</accession>
<keyword evidence="1" id="KW-0812">Transmembrane</keyword>
<evidence type="ECO:0000313" key="3">
    <source>
        <dbReference type="Proteomes" id="UP000218899"/>
    </source>
</evidence>
<dbReference type="GO" id="GO:0008381">
    <property type="term" value="F:mechanosensitive monoatomic ion channel activity"/>
    <property type="evidence" value="ECO:0007669"/>
    <property type="project" value="InterPro"/>
</dbReference>
<dbReference type="EMBL" id="AP014936">
    <property type="protein sequence ID" value="BAU48060.1"/>
    <property type="molecule type" value="Genomic_DNA"/>
</dbReference>
<keyword evidence="1" id="KW-1133">Transmembrane helix</keyword>
<dbReference type="Proteomes" id="UP000218899">
    <property type="component" value="Chromosome"/>
</dbReference>
<feature type="transmembrane region" description="Helical" evidence="1">
    <location>
        <begin position="155"/>
        <end position="173"/>
    </location>
</feature>
<dbReference type="OrthoDB" id="8561839at2"/>
<feature type="transmembrane region" description="Helical" evidence="1">
    <location>
        <begin position="185"/>
        <end position="206"/>
    </location>
</feature>
<dbReference type="Pfam" id="PF05552">
    <property type="entry name" value="MS_channel_1st_1"/>
    <property type="match status" value="2"/>
</dbReference>
<dbReference type="GO" id="GO:0005886">
    <property type="term" value="C:plasma membrane"/>
    <property type="evidence" value="ECO:0007669"/>
    <property type="project" value="UniProtKB-SubCell"/>
</dbReference>
<feature type="transmembrane region" description="Helical" evidence="1">
    <location>
        <begin position="113"/>
        <end position="134"/>
    </location>
</feature>
<dbReference type="InterPro" id="IPR008910">
    <property type="entry name" value="MSC_TM_helix"/>
</dbReference>
<comment type="subunit">
    <text evidence="1">Homoheptamer.</text>
</comment>
<name>A0A1B4V3C4_9GAMM</name>
<gene>
    <name evidence="2" type="ORF">SVA_1498</name>
</gene>
<dbReference type="PANTHER" id="PTHR30221">
    <property type="entry name" value="SMALL-CONDUCTANCE MECHANOSENSITIVE CHANNEL"/>
    <property type="match status" value="1"/>
</dbReference>
<evidence type="ECO:0000313" key="2">
    <source>
        <dbReference type="EMBL" id="BAU48060.1"/>
    </source>
</evidence>
<keyword evidence="1" id="KW-0472">Membrane</keyword>
<keyword evidence="1" id="KW-0997">Cell inner membrane</keyword>
<dbReference type="PANTHER" id="PTHR30221:SF20">
    <property type="entry name" value="SMALL-CONDUCTANCE MECHANOSENSITIVE CHANNEL"/>
    <property type="match status" value="1"/>
</dbReference>
<evidence type="ECO:0000256" key="1">
    <source>
        <dbReference type="RuleBase" id="RU369025"/>
    </source>
</evidence>
<dbReference type="AlphaFoldDB" id="A0A1B4V3C4"/>
<dbReference type="KEGG" id="sva:SVA_1498"/>
<comment type="similarity">
    <text evidence="1">Belongs to the MscS (TC 1.A.23) family.</text>
</comment>
<organism evidence="2 3">
    <name type="scientific">Sulfurifustis variabilis</name>
    <dbReference type="NCBI Taxonomy" id="1675686"/>
    <lineage>
        <taxon>Bacteria</taxon>
        <taxon>Pseudomonadati</taxon>
        <taxon>Pseudomonadota</taxon>
        <taxon>Gammaproteobacteria</taxon>
        <taxon>Acidiferrobacterales</taxon>
        <taxon>Acidiferrobacteraceae</taxon>
        <taxon>Sulfurifustis</taxon>
    </lineage>
</organism>
<keyword evidence="1" id="KW-0406">Ion transport</keyword>